<dbReference type="InterPro" id="IPR011989">
    <property type="entry name" value="ARM-like"/>
</dbReference>
<keyword evidence="5" id="KW-1185">Reference proteome</keyword>
<dbReference type="InterPro" id="IPR045206">
    <property type="entry name" value="Maestro_heat-like_prot"/>
</dbReference>
<proteinExistence type="predicted"/>
<sequence>AFGKYLQPSERTDIVLTIIGAMRDLNVYEKQLASSMMDVVTGDPDFWLTDVPKIMSCIHQNLQYINTAAARHSLDSLLLLMANKCSGEVVMTLLKIAPRGDSTGMAMWEVMFSTPQTLEKVLKELFIRLQDRQNRLFYTYREDTCILRLALLACSDLEDEDFAPMYKVWRFLRHPSLVMLSLVLRGLVTLSERAEMARKMQVFLPDMMEILQDSNEDTKMKALVVFRNVMGHLKKKEASPIAVQLVDKLLPLFAEGFSLLRECSISLFRDLMKKTVMGNNKRQMKNKVRMGLLPLFFRMSDQIQSVAKASREALLAAAELLKWKDLKHLLRTQQTWRIGECLLQQDRSRAEEYLNQSLPYLKDAQATLREEAVRFIGLAARPLRDKSEEKTAEVCSALQTLQKDRESSVCSLATQTILILSSPRVQQTSGWTLRGLCC</sequence>
<evidence type="ECO:0000259" key="2">
    <source>
        <dbReference type="Pfam" id="PF21047"/>
    </source>
</evidence>
<dbReference type="Proteomes" id="UP000054116">
    <property type="component" value="Unassembled WGS sequence"/>
</dbReference>
<evidence type="ECO:0000313" key="5">
    <source>
        <dbReference type="Proteomes" id="UP000054116"/>
    </source>
</evidence>
<keyword evidence="1" id="KW-0677">Repeat</keyword>
<feature type="domain" description="Maestro-like HEAT-repeats" evidence="2">
    <location>
        <begin position="2"/>
        <end position="122"/>
    </location>
</feature>
<feature type="domain" description="Maestro/Maestro-like HEAT-repeats" evidence="3">
    <location>
        <begin position="171"/>
        <end position="420"/>
    </location>
</feature>
<organism evidence="4 5">
    <name type="scientific">Cariama cristata</name>
    <name type="common">Red-legged seriema</name>
    <dbReference type="NCBI Taxonomy" id="54380"/>
    <lineage>
        <taxon>Eukaryota</taxon>
        <taxon>Metazoa</taxon>
        <taxon>Chordata</taxon>
        <taxon>Craniata</taxon>
        <taxon>Vertebrata</taxon>
        <taxon>Euteleostomi</taxon>
        <taxon>Archelosauria</taxon>
        <taxon>Archosauria</taxon>
        <taxon>Dinosauria</taxon>
        <taxon>Saurischia</taxon>
        <taxon>Theropoda</taxon>
        <taxon>Coelurosauria</taxon>
        <taxon>Aves</taxon>
        <taxon>Neognathae</taxon>
        <taxon>Neoaves</taxon>
        <taxon>Telluraves</taxon>
        <taxon>Australaves</taxon>
        <taxon>Cariamiformes</taxon>
        <taxon>Cariamidae</taxon>
        <taxon>Cariama</taxon>
    </lineage>
</organism>
<reference evidence="4 5" key="1">
    <citation type="submission" date="2014-04" db="EMBL/GenBank/DDBJ databases">
        <title>Genome evolution of avian class.</title>
        <authorList>
            <person name="Zhang G."/>
            <person name="Li C."/>
        </authorList>
    </citation>
    <scope>NUCLEOTIDE SEQUENCE [LARGE SCALE GENOMIC DNA]</scope>
    <source>
        <strain evidence="4">BGI_N322</strain>
    </source>
</reference>
<evidence type="ECO:0000256" key="1">
    <source>
        <dbReference type="ARBA" id="ARBA00022737"/>
    </source>
</evidence>
<evidence type="ECO:0000259" key="3">
    <source>
        <dbReference type="Pfam" id="PF23227"/>
    </source>
</evidence>
<feature type="non-terminal residue" evidence="4">
    <location>
        <position position="1"/>
    </location>
</feature>
<dbReference type="Gene3D" id="1.25.10.10">
    <property type="entry name" value="Leucine-rich Repeat Variant"/>
    <property type="match status" value="1"/>
</dbReference>
<dbReference type="InterPro" id="IPR016024">
    <property type="entry name" value="ARM-type_fold"/>
</dbReference>
<gene>
    <name evidence="4" type="ORF">N322_06637</name>
</gene>
<dbReference type="PANTHER" id="PTHR23120:SF42">
    <property type="entry name" value="MAESTRO HEAT-LIKE REPEAT FAMILY MEMBER 3"/>
    <property type="match status" value="1"/>
</dbReference>
<dbReference type="GO" id="GO:0005737">
    <property type="term" value="C:cytoplasm"/>
    <property type="evidence" value="ECO:0007669"/>
    <property type="project" value="TreeGrafter"/>
</dbReference>
<dbReference type="Pfam" id="PF21047">
    <property type="entry name" value="HEAT_Maestro"/>
    <property type="match status" value="1"/>
</dbReference>
<name>A0A091LU75_CARIC</name>
<evidence type="ECO:0000313" key="4">
    <source>
        <dbReference type="EMBL" id="KFP63113.1"/>
    </source>
</evidence>
<dbReference type="PANTHER" id="PTHR23120">
    <property type="entry name" value="MAESTRO-RELATED HEAT DOMAIN-CONTAINING"/>
    <property type="match status" value="1"/>
</dbReference>
<dbReference type="EMBL" id="KK511085">
    <property type="protein sequence ID" value="KFP63113.1"/>
    <property type="molecule type" value="Genomic_DNA"/>
</dbReference>
<dbReference type="InterPro" id="IPR048465">
    <property type="entry name" value="Maestro-like_HEAT"/>
</dbReference>
<feature type="non-terminal residue" evidence="4">
    <location>
        <position position="438"/>
    </location>
</feature>
<dbReference type="InterPro" id="IPR055406">
    <property type="entry name" value="HEAT_Maestro"/>
</dbReference>
<protein>
    <submittedName>
        <fullName evidence="4">Maestro heat-like repeat-containing protein family member 7</fullName>
    </submittedName>
</protein>
<accession>A0A091LU75</accession>
<dbReference type="SUPFAM" id="SSF48371">
    <property type="entry name" value="ARM repeat"/>
    <property type="match status" value="1"/>
</dbReference>
<dbReference type="Pfam" id="PF23227">
    <property type="entry name" value="HEAT_MROH2B_C"/>
    <property type="match status" value="1"/>
</dbReference>
<dbReference type="AlphaFoldDB" id="A0A091LU75"/>